<sequence>MIVTYTLIAFICLLIPTLHQLIFGFKPKDRAGINKIGMRSATMQMAAAAIAYAIFSKIEGSNPKLAIEAGMLFLVSVGLVVIIQHLILTLKQGKL</sequence>
<keyword evidence="1" id="KW-1133">Transmembrane helix</keyword>
<evidence type="ECO:0000256" key="1">
    <source>
        <dbReference type="SAM" id="Phobius"/>
    </source>
</evidence>
<dbReference type="RefSeq" id="WP_194183354.1">
    <property type="nucleotide sequence ID" value="NZ_JADGIK010000006.1"/>
</dbReference>
<feature type="transmembrane region" description="Helical" evidence="1">
    <location>
        <begin position="67"/>
        <end position="90"/>
    </location>
</feature>
<evidence type="ECO:0000313" key="2">
    <source>
        <dbReference type="EMBL" id="MBF0597812.1"/>
    </source>
</evidence>
<gene>
    <name evidence="2" type="ORF">IM532_10190</name>
</gene>
<evidence type="ECO:0000313" key="3">
    <source>
        <dbReference type="Proteomes" id="UP000608754"/>
    </source>
</evidence>
<keyword evidence="1" id="KW-0472">Membrane</keyword>
<accession>A0A8J7G6N8</accession>
<feature type="transmembrane region" description="Helical" evidence="1">
    <location>
        <begin position="36"/>
        <end position="55"/>
    </location>
</feature>
<comment type="caution">
    <text evidence="2">The sequence shown here is derived from an EMBL/GenBank/DDBJ whole genome shotgun (WGS) entry which is preliminary data.</text>
</comment>
<protein>
    <submittedName>
        <fullName evidence="2">Uncharacterized protein</fullName>
    </submittedName>
</protein>
<keyword evidence="3" id="KW-1185">Reference proteome</keyword>
<dbReference type="EMBL" id="JADGIK010000006">
    <property type="protein sequence ID" value="MBF0597812.1"/>
    <property type="molecule type" value="Genomic_DNA"/>
</dbReference>
<proteinExistence type="predicted"/>
<name>A0A8J7G6N8_9FLAO</name>
<organism evidence="2 3">
    <name type="scientific">Faecalibacter rhinopitheci</name>
    <dbReference type="NCBI Taxonomy" id="2779678"/>
    <lineage>
        <taxon>Bacteria</taxon>
        <taxon>Pseudomonadati</taxon>
        <taxon>Bacteroidota</taxon>
        <taxon>Flavobacteriia</taxon>
        <taxon>Flavobacteriales</taxon>
        <taxon>Weeksellaceae</taxon>
        <taxon>Faecalibacter</taxon>
    </lineage>
</organism>
<dbReference type="Proteomes" id="UP000608754">
    <property type="component" value="Unassembled WGS sequence"/>
</dbReference>
<dbReference type="AlphaFoldDB" id="A0A8J7G6N8"/>
<keyword evidence="1" id="KW-0812">Transmembrane</keyword>
<reference evidence="2" key="1">
    <citation type="submission" date="2020-10" db="EMBL/GenBank/DDBJ databases">
        <authorList>
            <person name="Lu T."/>
            <person name="Wang Q."/>
            <person name="Han X."/>
        </authorList>
    </citation>
    <scope>NUCLEOTIDE SEQUENCE</scope>
    <source>
        <strain evidence="2">WQ 117</strain>
    </source>
</reference>
<feature type="transmembrane region" description="Helical" evidence="1">
    <location>
        <begin position="6"/>
        <end position="24"/>
    </location>
</feature>